<evidence type="ECO:0000256" key="1">
    <source>
        <dbReference type="SAM" id="MobiDB-lite"/>
    </source>
</evidence>
<name>A0A976R5A1_9VIRU</name>
<feature type="compositionally biased region" description="Low complexity" evidence="1">
    <location>
        <begin position="90"/>
        <end position="99"/>
    </location>
</feature>
<organism evidence="2">
    <name type="scientific">Sigmofec virus UA08Rod_5492</name>
    <dbReference type="NCBI Taxonomy" id="2929426"/>
    <lineage>
        <taxon>Viruses</taxon>
        <taxon>Monodnaviria</taxon>
        <taxon>Sangervirae</taxon>
        <taxon>Phixviricota</taxon>
        <taxon>Malgrandaviricetes</taxon>
        <taxon>Petitvirales</taxon>
        <taxon>Microviridae</taxon>
    </lineage>
</organism>
<feature type="region of interest" description="Disordered" evidence="1">
    <location>
        <begin position="1"/>
        <end position="56"/>
    </location>
</feature>
<accession>A0A976R5A1</accession>
<evidence type="ECO:0000313" key="2">
    <source>
        <dbReference type="EMBL" id="UPW41111.1"/>
    </source>
</evidence>
<protein>
    <submittedName>
        <fullName evidence="2">DNA pilot protein</fullName>
    </submittedName>
</protein>
<feature type="compositionally biased region" description="Low complexity" evidence="1">
    <location>
        <begin position="20"/>
        <end position="48"/>
    </location>
</feature>
<feature type="compositionally biased region" description="Basic and acidic residues" evidence="1">
    <location>
        <begin position="1"/>
        <end position="19"/>
    </location>
</feature>
<proteinExistence type="predicted"/>
<feature type="region of interest" description="Disordered" evidence="1">
    <location>
        <begin position="90"/>
        <end position="109"/>
    </location>
</feature>
<reference evidence="2" key="1">
    <citation type="submission" date="2022-02" db="EMBL/GenBank/DDBJ databases">
        <title>Towards deciphering the DNA virus diversity associated with rodent species in the families Cricetidae and Heteromyidae.</title>
        <authorList>
            <person name="Lund M."/>
            <person name="Larsen B.B."/>
            <person name="Gryseels S."/>
            <person name="Kraberger S."/>
            <person name="Rowsey D.M."/>
            <person name="Steger L."/>
            <person name="Yule K.M."/>
            <person name="Upham N.S."/>
            <person name="Worobey M."/>
            <person name="Van Doorslaer K."/>
            <person name="Varsani A."/>
        </authorList>
    </citation>
    <scope>NUCLEOTIDE SEQUENCE</scope>
    <source>
        <strain evidence="2">UA08Rod_5492</strain>
    </source>
</reference>
<sequence length="277" mass="27869">MGSESVRKSAVDSIWDRGSKYSGTTKVSSTTGTSSAGKISSSGTTSGRTSGGWSTGNSVSAAGGGLGAIGNGGLSGIGSSAATALGSLAAPTGATSGSSGQSGGSSHGITISGTNTAAAMAYNREMMELANKAAAEEAQKNRDWQKMMSDTAFQRAVEDMKKAGINPILAAGTQAPMGYGSAAATHMASGYPEAWSQGTTEASNWGVNSSYSYNNFAQAIGNLVSALAGSSGKIKEGIEDMIDKGVTTAKNAWDRFGKPTTDMGKLLGKFFTTGKWT</sequence>
<dbReference type="EMBL" id="OM869545">
    <property type="protein sequence ID" value="UPW41111.1"/>
    <property type="molecule type" value="Genomic_DNA"/>
</dbReference>